<keyword evidence="16" id="KW-1185">Reference proteome</keyword>
<dbReference type="FunFam" id="3.30.420.10:FF:000002">
    <property type="entry name" value="Crossover junction endodeoxyribonuclease RuvC"/>
    <property type="match status" value="1"/>
</dbReference>
<dbReference type="CDD" id="cd16962">
    <property type="entry name" value="RuvC"/>
    <property type="match status" value="1"/>
</dbReference>
<dbReference type="PANTHER" id="PTHR30194">
    <property type="entry name" value="CROSSOVER JUNCTION ENDODEOXYRIBONUCLEASE RUVC"/>
    <property type="match status" value="1"/>
</dbReference>
<dbReference type="PROSITE" id="PS01321">
    <property type="entry name" value="RUVC"/>
    <property type="match status" value="1"/>
</dbReference>
<feature type="binding site" evidence="13">
    <location>
        <position position="68"/>
    </location>
    <ligand>
        <name>Mg(2+)</name>
        <dbReference type="ChEBI" id="CHEBI:18420"/>
        <label>2</label>
    </ligand>
</feature>
<dbReference type="GO" id="GO:0005737">
    <property type="term" value="C:cytoplasm"/>
    <property type="evidence" value="ECO:0007669"/>
    <property type="project" value="UniProtKB-SubCell"/>
</dbReference>
<feature type="binding site" evidence="13">
    <location>
        <position position="141"/>
    </location>
    <ligand>
        <name>Mg(2+)</name>
        <dbReference type="ChEBI" id="CHEBI:18420"/>
        <label>1</label>
    </ligand>
</feature>
<evidence type="ECO:0000256" key="2">
    <source>
        <dbReference type="ARBA" id="ARBA00022490"/>
    </source>
</evidence>
<comment type="subunit">
    <text evidence="13">Homodimer which binds Holliday junction (HJ) DNA. The HJ becomes 2-fold symmetrical on binding to RuvC with unstacked arms; it has a different conformation from HJ DNA in complex with RuvA. In the full resolvosome a probable DNA-RuvA(4)-RuvB(12)-RuvC(2) complex forms which resolves the HJ.</text>
</comment>
<accession>A0A3N5AXH8</accession>
<keyword evidence="8 13" id="KW-0460">Magnesium</keyword>
<evidence type="ECO:0000256" key="4">
    <source>
        <dbReference type="ARBA" id="ARBA00022723"/>
    </source>
</evidence>
<evidence type="ECO:0000256" key="12">
    <source>
        <dbReference type="ARBA" id="ARBA00029354"/>
    </source>
</evidence>
<evidence type="ECO:0000256" key="6">
    <source>
        <dbReference type="ARBA" id="ARBA00022763"/>
    </source>
</evidence>
<dbReference type="InterPro" id="IPR012337">
    <property type="entry name" value="RNaseH-like_sf"/>
</dbReference>
<sequence>MLVLGIDPGTALTGYGLVRGEKGSRLVAVDFGCIRTEAGWVLTRRLQTIYRAIAAVLEKFKPDAVAVEELFFNKNAESAMSVGYSRGMALLAVADAGCPVFEYAPATVKRAVTGNGRATKEQVQYMVQQLLGLEAPPSPDDVADALAVAICHLHTALGRKV</sequence>
<dbReference type="RefSeq" id="WP_123927600.1">
    <property type="nucleotide sequence ID" value="NZ_RKRE01000001.1"/>
</dbReference>
<evidence type="ECO:0000256" key="1">
    <source>
        <dbReference type="ARBA" id="ARBA00009518"/>
    </source>
</evidence>
<keyword evidence="6 13" id="KW-0227">DNA damage</keyword>
<keyword evidence="5 13" id="KW-0255">Endonuclease</keyword>
<dbReference type="Gene3D" id="3.30.420.10">
    <property type="entry name" value="Ribonuclease H-like superfamily/Ribonuclease H"/>
    <property type="match status" value="1"/>
</dbReference>
<evidence type="ECO:0000256" key="9">
    <source>
        <dbReference type="ARBA" id="ARBA00023125"/>
    </source>
</evidence>
<evidence type="ECO:0000313" key="15">
    <source>
        <dbReference type="EMBL" id="RPF49714.1"/>
    </source>
</evidence>
<dbReference type="GO" id="GO:0006310">
    <property type="term" value="P:DNA recombination"/>
    <property type="evidence" value="ECO:0007669"/>
    <property type="project" value="UniProtKB-UniRule"/>
</dbReference>
<organism evidence="15 16">
    <name type="scientific">Thermodesulfitimonas autotrophica</name>
    <dbReference type="NCBI Taxonomy" id="1894989"/>
    <lineage>
        <taxon>Bacteria</taxon>
        <taxon>Bacillati</taxon>
        <taxon>Bacillota</taxon>
        <taxon>Clostridia</taxon>
        <taxon>Thermoanaerobacterales</taxon>
        <taxon>Thermoanaerobacteraceae</taxon>
        <taxon>Thermodesulfitimonas</taxon>
    </lineage>
</organism>
<evidence type="ECO:0000256" key="8">
    <source>
        <dbReference type="ARBA" id="ARBA00022842"/>
    </source>
</evidence>
<evidence type="ECO:0000256" key="7">
    <source>
        <dbReference type="ARBA" id="ARBA00022801"/>
    </source>
</evidence>
<comment type="similarity">
    <text evidence="1 13">Belongs to the RuvC family.</text>
</comment>
<dbReference type="SUPFAM" id="SSF53098">
    <property type="entry name" value="Ribonuclease H-like"/>
    <property type="match status" value="1"/>
</dbReference>
<dbReference type="OrthoDB" id="9805499at2"/>
<keyword evidence="7 13" id="KW-0378">Hydrolase</keyword>
<gene>
    <name evidence="13" type="primary">ruvC</name>
    <name evidence="15" type="ORF">EDD75_0534</name>
</gene>
<dbReference type="HAMAP" id="MF_00034">
    <property type="entry name" value="RuvC"/>
    <property type="match status" value="1"/>
</dbReference>
<dbReference type="PRINTS" id="PR00696">
    <property type="entry name" value="RSOLVASERUVC"/>
</dbReference>
<dbReference type="EMBL" id="RKRE01000001">
    <property type="protein sequence ID" value="RPF49714.1"/>
    <property type="molecule type" value="Genomic_DNA"/>
</dbReference>
<dbReference type="AlphaFoldDB" id="A0A3N5AXH8"/>
<evidence type="ECO:0000256" key="5">
    <source>
        <dbReference type="ARBA" id="ARBA00022759"/>
    </source>
</evidence>
<dbReference type="NCBIfam" id="NF000711">
    <property type="entry name" value="PRK00039.2-1"/>
    <property type="match status" value="1"/>
</dbReference>
<comment type="caution">
    <text evidence="15">The sequence shown here is derived from an EMBL/GenBank/DDBJ whole genome shotgun (WGS) entry which is preliminary data.</text>
</comment>
<feature type="active site" evidence="13">
    <location>
        <position position="7"/>
    </location>
</feature>
<evidence type="ECO:0000256" key="11">
    <source>
        <dbReference type="ARBA" id="ARBA00023204"/>
    </source>
</evidence>
<name>A0A3N5AXH8_9THEO</name>
<dbReference type="GO" id="GO:0000287">
    <property type="term" value="F:magnesium ion binding"/>
    <property type="evidence" value="ECO:0007669"/>
    <property type="project" value="UniProtKB-UniRule"/>
</dbReference>
<keyword evidence="11 13" id="KW-0234">DNA repair</keyword>
<comment type="subcellular location">
    <subcellularLocation>
        <location evidence="13">Cytoplasm</location>
    </subcellularLocation>
</comment>
<comment type="cofactor">
    <cofactor evidence="13">
        <name>Mg(2+)</name>
        <dbReference type="ChEBI" id="CHEBI:18420"/>
    </cofactor>
    <text evidence="13">Binds 2 Mg(2+) ion per subunit.</text>
</comment>
<keyword evidence="9 13" id="KW-0238">DNA-binding</keyword>
<dbReference type="Pfam" id="PF02075">
    <property type="entry name" value="RuvC"/>
    <property type="match status" value="1"/>
</dbReference>
<feature type="binding site" evidence="13">
    <location>
        <position position="7"/>
    </location>
    <ligand>
        <name>Mg(2+)</name>
        <dbReference type="ChEBI" id="CHEBI:18420"/>
        <label>1</label>
    </ligand>
</feature>
<evidence type="ECO:0000256" key="13">
    <source>
        <dbReference type="HAMAP-Rule" id="MF_00034"/>
    </source>
</evidence>
<dbReference type="InterPro" id="IPR020563">
    <property type="entry name" value="X-over_junc_endoDNase_Mg_BS"/>
</dbReference>
<dbReference type="InterPro" id="IPR002176">
    <property type="entry name" value="X-over_junc_endoDNase_RuvC"/>
</dbReference>
<keyword evidence="4 13" id="KW-0479">Metal-binding</keyword>
<dbReference type="EC" id="3.1.21.10" evidence="13 14"/>
<proteinExistence type="inferred from homology"/>
<dbReference type="NCBIfam" id="TIGR00228">
    <property type="entry name" value="ruvC"/>
    <property type="match status" value="1"/>
</dbReference>
<evidence type="ECO:0000256" key="14">
    <source>
        <dbReference type="NCBIfam" id="TIGR00228"/>
    </source>
</evidence>
<dbReference type="GO" id="GO:0006281">
    <property type="term" value="P:DNA repair"/>
    <property type="evidence" value="ECO:0007669"/>
    <property type="project" value="UniProtKB-UniRule"/>
</dbReference>
<dbReference type="InterPro" id="IPR036397">
    <property type="entry name" value="RNaseH_sf"/>
</dbReference>
<keyword evidence="3 13" id="KW-0540">Nuclease</keyword>
<feature type="active site" evidence="13">
    <location>
        <position position="68"/>
    </location>
</feature>
<dbReference type="PANTHER" id="PTHR30194:SF3">
    <property type="entry name" value="CROSSOVER JUNCTION ENDODEOXYRIBONUCLEASE RUVC"/>
    <property type="match status" value="1"/>
</dbReference>
<protein>
    <recommendedName>
        <fullName evidence="13 14">Crossover junction endodeoxyribonuclease RuvC</fullName>
        <ecNumber evidence="13 14">3.1.21.10</ecNumber>
    </recommendedName>
    <alternativeName>
        <fullName evidence="13">Holliday junction nuclease RuvC</fullName>
    </alternativeName>
    <alternativeName>
        <fullName evidence="13">Holliday junction resolvase RuvC</fullName>
    </alternativeName>
</protein>
<keyword evidence="2 13" id="KW-0963">Cytoplasm</keyword>
<dbReference type="GO" id="GO:0003677">
    <property type="term" value="F:DNA binding"/>
    <property type="evidence" value="ECO:0007669"/>
    <property type="project" value="UniProtKB-KW"/>
</dbReference>
<feature type="active site" evidence="13">
    <location>
        <position position="141"/>
    </location>
</feature>
<dbReference type="GO" id="GO:0008821">
    <property type="term" value="F:crossover junction DNA endonuclease activity"/>
    <property type="evidence" value="ECO:0007669"/>
    <property type="project" value="UniProtKB-UniRule"/>
</dbReference>
<comment type="catalytic activity">
    <reaction evidence="12 13">
        <text>Endonucleolytic cleavage at a junction such as a reciprocal single-stranded crossover between two homologous DNA duplexes (Holliday junction).</text>
        <dbReference type="EC" id="3.1.21.10"/>
    </reaction>
</comment>
<dbReference type="GO" id="GO:0048476">
    <property type="term" value="C:Holliday junction resolvase complex"/>
    <property type="evidence" value="ECO:0007669"/>
    <property type="project" value="UniProtKB-UniRule"/>
</dbReference>
<evidence type="ECO:0000256" key="10">
    <source>
        <dbReference type="ARBA" id="ARBA00023172"/>
    </source>
</evidence>
<evidence type="ECO:0000256" key="3">
    <source>
        <dbReference type="ARBA" id="ARBA00022722"/>
    </source>
</evidence>
<evidence type="ECO:0000313" key="16">
    <source>
        <dbReference type="Proteomes" id="UP000282654"/>
    </source>
</evidence>
<reference evidence="15 16" key="1">
    <citation type="submission" date="2018-11" db="EMBL/GenBank/DDBJ databases">
        <title>Genomic Encyclopedia of Type Strains, Phase IV (KMG-IV): sequencing the most valuable type-strain genomes for metagenomic binning, comparative biology and taxonomic classification.</title>
        <authorList>
            <person name="Goeker M."/>
        </authorList>
    </citation>
    <scope>NUCLEOTIDE SEQUENCE [LARGE SCALE GENOMIC DNA]</scope>
    <source>
        <strain evidence="15 16">DSM 102936</strain>
    </source>
</reference>
<comment type="function">
    <text evidence="13">The RuvA-RuvB-RuvC complex processes Holliday junction (HJ) DNA during genetic recombination and DNA repair. Endonuclease that resolves HJ intermediates. Cleaves cruciform DNA by making single-stranded nicks across the HJ at symmetrical positions within the homologous arms, yielding a 5'-phosphate and a 3'-hydroxyl group; requires a central core of homology in the junction. The consensus cleavage sequence is 5'-(A/T)TT(C/G)-3'. Cleavage occurs on the 3'-side of the TT dinucleotide at the point of strand exchange. HJ branch migration catalyzed by RuvA-RuvB allows RuvC to scan DNA until it finds its consensus sequence, where it cleaves and resolves the cruciform DNA.</text>
</comment>
<keyword evidence="10 13" id="KW-0233">DNA recombination</keyword>
<dbReference type="Proteomes" id="UP000282654">
    <property type="component" value="Unassembled WGS sequence"/>
</dbReference>